<gene>
    <name evidence="2" type="ORF">NG900_06700</name>
</gene>
<reference evidence="2" key="1">
    <citation type="submission" date="2022-06" db="EMBL/GenBank/DDBJ databases">
        <authorList>
            <person name="Lu C.-H."/>
        </authorList>
    </citation>
    <scope>NUCLEOTIDE SEQUENCE</scope>
    <source>
        <strain evidence="2">21MJYT02-11</strain>
    </source>
</reference>
<organism evidence="2 3">
    <name type="scientific">Ralstonia soli</name>
    <dbReference type="NCBI Taxonomy" id="2953896"/>
    <lineage>
        <taxon>Bacteria</taxon>
        <taxon>Pseudomonadati</taxon>
        <taxon>Pseudomonadota</taxon>
        <taxon>Betaproteobacteria</taxon>
        <taxon>Burkholderiales</taxon>
        <taxon>Burkholderiaceae</taxon>
        <taxon>Ralstonia</taxon>
    </lineage>
</organism>
<keyword evidence="1" id="KW-0472">Membrane</keyword>
<feature type="transmembrane region" description="Helical" evidence="1">
    <location>
        <begin position="69"/>
        <end position="87"/>
    </location>
</feature>
<keyword evidence="3" id="KW-1185">Reference proteome</keyword>
<keyword evidence="1" id="KW-0812">Transmembrane</keyword>
<feature type="transmembrane region" description="Helical" evidence="1">
    <location>
        <begin position="93"/>
        <end position="113"/>
    </location>
</feature>
<proteinExistence type="predicted"/>
<evidence type="ECO:0000313" key="3">
    <source>
        <dbReference type="Proteomes" id="UP001162811"/>
    </source>
</evidence>
<name>A0ABT1AHT9_9RALS</name>
<evidence type="ECO:0000313" key="2">
    <source>
        <dbReference type="EMBL" id="MCO5397891.1"/>
    </source>
</evidence>
<dbReference type="Proteomes" id="UP001162811">
    <property type="component" value="Unassembled WGS sequence"/>
</dbReference>
<evidence type="ECO:0008006" key="4">
    <source>
        <dbReference type="Google" id="ProtNLM"/>
    </source>
</evidence>
<dbReference type="RefSeq" id="WP_252678253.1">
    <property type="nucleotide sequence ID" value="NZ_JAMXHT010000002.1"/>
</dbReference>
<comment type="caution">
    <text evidence="2">The sequence shown here is derived from an EMBL/GenBank/DDBJ whole genome shotgun (WGS) entry which is preliminary data.</text>
</comment>
<protein>
    <recommendedName>
        <fullName evidence="4">Glycine zipper domain-containing protein</fullName>
    </recommendedName>
</protein>
<keyword evidence="1" id="KW-1133">Transmembrane helix</keyword>
<dbReference type="EMBL" id="JAMXHT010000002">
    <property type="protein sequence ID" value="MCO5397891.1"/>
    <property type="molecule type" value="Genomic_DNA"/>
</dbReference>
<evidence type="ECO:0000256" key="1">
    <source>
        <dbReference type="SAM" id="Phobius"/>
    </source>
</evidence>
<accession>A0ABT1AHT9</accession>
<reference evidence="2" key="2">
    <citation type="journal article" date="2023" name="Front. Microbiol.">
        <title>Ralstonia chuxiongensis sp. nov., Ralstonia mojiangensis sp. nov., and Ralstonia soli sp. nov., isolated from tobacco fields, are three novel species in the family Burkholderiaceae.</title>
        <authorList>
            <person name="Lu C.H."/>
            <person name="Zhang Y.Y."/>
            <person name="Jiang N."/>
            <person name="Chen W."/>
            <person name="Shao X."/>
            <person name="Zhao Z.M."/>
            <person name="Lu W.L."/>
            <person name="Hu X."/>
            <person name="Xi Y.X."/>
            <person name="Zou S.Y."/>
            <person name="Wei Q.J."/>
            <person name="Lin Z.L."/>
            <person name="Gong L."/>
            <person name="Gai X.T."/>
            <person name="Zhang L.Q."/>
            <person name="Li J.Y."/>
            <person name="Jin Y."/>
            <person name="Xia Z.Y."/>
        </authorList>
    </citation>
    <scope>NUCLEOTIDE SEQUENCE</scope>
    <source>
        <strain evidence="2">21MJYT02-11</strain>
    </source>
</reference>
<sequence>MSLIVAARFDTFDRAEAAARALFAQRFSEDDVNVFFVNPSGQHAAFPIGGDRNADPGAARAHAGAGKGMAIGAAIGAVVGVVVLIALHVAVLFSVVAAGVGAYIGSLAGAMIATRDAPDPEQPPDATLRTRHSGVLLAVRVTPEREGEAARILAGSGGMDVEEAAGRWRNGEWVDFDPLSPTRLNPKIAPRAA</sequence>